<accession>A0A812UY53</accession>
<dbReference type="SUPFAM" id="SSF54236">
    <property type="entry name" value="Ubiquitin-like"/>
    <property type="match status" value="1"/>
</dbReference>
<organism evidence="2 3">
    <name type="scientific">Symbiodinium natans</name>
    <dbReference type="NCBI Taxonomy" id="878477"/>
    <lineage>
        <taxon>Eukaryota</taxon>
        <taxon>Sar</taxon>
        <taxon>Alveolata</taxon>
        <taxon>Dinophyceae</taxon>
        <taxon>Suessiales</taxon>
        <taxon>Symbiodiniaceae</taxon>
        <taxon>Symbiodinium</taxon>
    </lineage>
</organism>
<dbReference type="EMBL" id="CAJNDS010002801">
    <property type="protein sequence ID" value="CAE7602958.1"/>
    <property type="molecule type" value="Genomic_DNA"/>
</dbReference>
<proteinExistence type="predicted"/>
<dbReference type="PROSITE" id="PS50053">
    <property type="entry name" value="UBIQUITIN_2"/>
    <property type="match status" value="1"/>
</dbReference>
<dbReference type="CDD" id="cd17039">
    <property type="entry name" value="Ubl_ubiquitin_like"/>
    <property type="match status" value="1"/>
</dbReference>
<dbReference type="Gene3D" id="3.10.20.90">
    <property type="entry name" value="Phosphatidylinositol 3-kinase Catalytic Subunit, Chain A, domain 1"/>
    <property type="match status" value="1"/>
</dbReference>
<evidence type="ECO:0000313" key="3">
    <source>
        <dbReference type="Proteomes" id="UP000604046"/>
    </source>
</evidence>
<sequence length="244" mass="26561">MEALQHARMGRMGAKLETMGIVELEDLILKVEGHLRVLKAQLVDSQEVRVNVTQMSGRTIPLRARANSTIHALTLSVRQALGRGLAPNTAITLTCRGKSLEGRKTLKDSGILDGEVLALVLHHFDESGIIAVTEMMRNGLSELELRSGRLSSSLGDLGLLGIIHSSGKAQAAAVQLVDRARSAALARGLEETLTELMSSIGGLEARQHMMEQRAEYCLAEFAALLRALHVKKLGQPVQWYEKLD</sequence>
<dbReference type="AlphaFoldDB" id="A0A812UY53"/>
<dbReference type="InterPro" id="IPR000626">
    <property type="entry name" value="Ubiquitin-like_dom"/>
</dbReference>
<keyword evidence="3" id="KW-1185">Reference proteome</keyword>
<feature type="domain" description="Ubiquitin-like" evidence="1">
    <location>
        <begin position="48"/>
        <end position="126"/>
    </location>
</feature>
<gene>
    <name evidence="2" type="ORF">SNAT2548_LOCUS34297</name>
</gene>
<dbReference type="Proteomes" id="UP000604046">
    <property type="component" value="Unassembled WGS sequence"/>
</dbReference>
<protein>
    <recommendedName>
        <fullName evidence="1">Ubiquitin-like domain-containing protein</fullName>
    </recommendedName>
</protein>
<name>A0A812UY53_9DINO</name>
<comment type="caution">
    <text evidence="2">The sequence shown here is derived from an EMBL/GenBank/DDBJ whole genome shotgun (WGS) entry which is preliminary data.</text>
</comment>
<dbReference type="InterPro" id="IPR029071">
    <property type="entry name" value="Ubiquitin-like_domsf"/>
</dbReference>
<dbReference type="SMART" id="SM00213">
    <property type="entry name" value="UBQ"/>
    <property type="match status" value="1"/>
</dbReference>
<evidence type="ECO:0000259" key="1">
    <source>
        <dbReference type="PROSITE" id="PS50053"/>
    </source>
</evidence>
<reference evidence="2" key="1">
    <citation type="submission" date="2021-02" db="EMBL/GenBank/DDBJ databases">
        <authorList>
            <person name="Dougan E. K."/>
            <person name="Rhodes N."/>
            <person name="Thang M."/>
            <person name="Chan C."/>
        </authorList>
    </citation>
    <scope>NUCLEOTIDE SEQUENCE</scope>
</reference>
<evidence type="ECO:0000313" key="2">
    <source>
        <dbReference type="EMBL" id="CAE7602958.1"/>
    </source>
</evidence>